<dbReference type="Gene3D" id="1.10.601.10">
    <property type="entry name" value="RNA Polymerase Primary Sigma Factor"/>
    <property type="match status" value="1"/>
</dbReference>
<evidence type="ECO:0000256" key="3">
    <source>
        <dbReference type="ARBA" id="ARBA00023125"/>
    </source>
</evidence>
<dbReference type="Gene3D" id="1.10.10.10">
    <property type="entry name" value="Winged helix-like DNA-binding domain superfamily/Winged helix DNA-binding domain"/>
    <property type="match status" value="1"/>
</dbReference>
<keyword evidence="4" id="KW-0804">Transcription</keyword>
<evidence type="ECO:0000256" key="1">
    <source>
        <dbReference type="ARBA" id="ARBA00023015"/>
    </source>
</evidence>
<dbReference type="Pfam" id="PF04542">
    <property type="entry name" value="Sigma70_r2"/>
    <property type="match status" value="1"/>
</dbReference>
<dbReference type="InterPro" id="IPR013324">
    <property type="entry name" value="RNA_pol_sigma_r3/r4-like"/>
</dbReference>
<dbReference type="PRINTS" id="PR00046">
    <property type="entry name" value="SIGMA70FCT"/>
</dbReference>
<evidence type="ECO:0000313" key="7">
    <source>
        <dbReference type="Proteomes" id="UP001302257"/>
    </source>
</evidence>
<dbReference type="InterPro" id="IPR000943">
    <property type="entry name" value="RNA_pol_sigma70"/>
</dbReference>
<protein>
    <submittedName>
        <fullName evidence="6">Sigma-70 family RNA polymerase sigma factor</fullName>
    </submittedName>
</protein>
<feature type="domain" description="RNA polymerase sigma-70" evidence="5">
    <location>
        <begin position="68"/>
        <end position="81"/>
    </location>
</feature>
<keyword evidence="3" id="KW-0238">DNA-binding</keyword>
<keyword evidence="7" id="KW-1185">Reference proteome</keyword>
<dbReference type="SUPFAM" id="SSF88946">
    <property type="entry name" value="Sigma2 domain of RNA polymerase sigma factors"/>
    <property type="match status" value="1"/>
</dbReference>
<evidence type="ECO:0000256" key="4">
    <source>
        <dbReference type="ARBA" id="ARBA00023163"/>
    </source>
</evidence>
<proteinExistence type="predicted"/>
<dbReference type="InterPro" id="IPR014284">
    <property type="entry name" value="RNA_pol_sigma-70_dom"/>
</dbReference>
<accession>A0ABZ0B4H5</accession>
<dbReference type="Pfam" id="PF00140">
    <property type="entry name" value="Sigma70_r1_2"/>
    <property type="match status" value="1"/>
</dbReference>
<dbReference type="SUPFAM" id="SSF88659">
    <property type="entry name" value="Sigma3 and sigma4 domains of RNA polymerase sigma factors"/>
    <property type="match status" value="1"/>
</dbReference>
<sequence length="285" mass="32109">MEQGPDALSVYLRGVRRTPLFTPEQEFEVATRARAGDFAARQSMIEHNLRLVISIAKGYAGRGVPMSDLIEEGNLGLMHAIDKFEPERGFRFSTYATWWIRQSVDRALMYQGRAVRLPVNVVREVQQVLRARRLLENDAVLLAQRPEGIRVEDIAALLGKDAVDVTDLLAMAEAPRSLDARNDAGGDDHSLGDSLADTLAAAPDSTALAHEVDALLEQWIATLNPREQEVLEARFGLHDRDPETLETLSERLGLTRERVRQIQNEALFKLKRYLARRGIKREFLM</sequence>
<dbReference type="PROSITE" id="PS00715">
    <property type="entry name" value="SIGMA70_1"/>
    <property type="match status" value="1"/>
</dbReference>
<dbReference type="PIRSF" id="PIRSF000770">
    <property type="entry name" value="RNA_pol_sigma-SigE/K"/>
    <property type="match status" value="1"/>
</dbReference>
<name>A0ABZ0B4H5_9BURK</name>
<gene>
    <name evidence="6" type="ORF">RAN89_13435</name>
</gene>
<evidence type="ECO:0000313" key="6">
    <source>
        <dbReference type="EMBL" id="WNO06728.1"/>
    </source>
</evidence>
<dbReference type="EMBL" id="CP132507">
    <property type="protein sequence ID" value="WNO06728.1"/>
    <property type="molecule type" value="Genomic_DNA"/>
</dbReference>
<reference evidence="6 7" key="1">
    <citation type="submission" date="2023-08" db="EMBL/GenBank/DDBJ databases">
        <title>Rhodoferax potami sp. nov. and Rhodoferax mekongensis sp. nov., isolated from the Mekong River in Thailand.</title>
        <authorList>
            <person name="Kitikhun S."/>
            <person name="Charoenyingcharoen P."/>
            <person name="Siriarchawattana P."/>
            <person name="Likhitrattanapisal S."/>
            <person name="Nilsakha T."/>
            <person name="Chanpet A."/>
            <person name="Rattanawaree P."/>
            <person name="Ingsriswang S."/>
        </authorList>
    </citation>
    <scope>NUCLEOTIDE SEQUENCE [LARGE SCALE GENOMIC DNA]</scope>
    <source>
        <strain evidence="6 7">TBRC 17307</strain>
    </source>
</reference>
<dbReference type="Pfam" id="PF04545">
    <property type="entry name" value="Sigma70_r4"/>
    <property type="match status" value="1"/>
</dbReference>
<dbReference type="InterPro" id="IPR007630">
    <property type="entry name" value="RNA_pol_sigma70_r4"/>
</dbReference>
<dbReference type="InterPro" id="IPR050239">
    <property type="entry name" value="Sigma-70_RNA_pol_init_factors"/>
</dbReference>
<dbReference type="PANTHER" id="PTHR30603">
    <property type="entry name" value="RNA POLYMERASE SIGMA FACTOR RPO"/>
    <property type="match status" value="1"/>
</dbReference>
<dbReference type="InterPro" id="IPR013325">
    <property type="entry name" value="RNA_pol_sigma_r2"/>
</dbReference>
<dbReference type="NCBIfam" id="TIGR02937">
    <property type="entry name" value="sigma70-ECF"/>
    <property type="match status" value="1"/>
</dbReference>
<evidence type="ECO:0000256" key="2">
    <source>
        <dbReference type="ARBA" id="ARBA00023082"/>
    </source>
</evidence>
<dbReference type="InterPro" id="IPR036388">
    <property type="entry name" value="WH-like_DNA-bd_sf"/>
</dbReference>
<keyword evidence="2" id="KW-0731">Sigma factor</keyword>
<dbReference type="InterPro" id="IPR009042">
    <property type="entry name" value="RNA_pol_sigma70_r1_2"/>
</dbReference>
<dbReference type="Proteomes" id="UP001302257">
    <property type="component" value="Chromosome"/>
</dbReference>
<dbReference type="PANTHER" id="PTHR30603:SF67">
    <property type="entry name" value="RNA POLYMERASE SIGMA FACTOR RPOS"/>
    <property type="match status" value="1"/>
</dbReference>
<dbReference type="InterPro" id="IPR007627">
    <property type="entry name" value="RNA_pol_sigma70_r2"/>
</dbReference>
<evidence type="ECO:0000259" key="5">
    <source>
        <dbReference type="PROSITE" id="PS00715"/>
    </source>
</evidence>
<dbReference type="CDD" id="cd06171">
    <property type="entry name" value="Sigma70_r4"/>
    <property type="match status" value="1"/>
</dbReference>
<keyword evidence="1" id="KW-0805">Transcription regulation</keyword>
<organism evidence="6 7">
    <name type="scientific">Rhodoferax mekongensis</name>
    <dbReference type="NCBI Taxonomy" id="3068341"/>
    <lineage>
        <taxon>Bacteria</taxon>
        <taxon>Pseudomonadati</taxon>
        <taxon>Pseudomonadota</taxon>
        <taxon>Betaproteobacteria</taxon>
        <taxon>Burkholderiales</taxon>
        <taxon>Comamonadaceae</taxon>
        <taxon>Rhodoferax</taxon>
    </lineage>
</organism>